<keyword evidence="1" id="KW-1133">Transmembrane helix</keyword>
<dbReference type="InterPro" id="IPR020346">
    <property type="entry name" value="Uncharacterised_15.3kDa"/>
</dbReference>
<keyword evidence="1" id="KW-0812">Transmembrane</keyword>
<dbReference type="RefSeq" id="WP_190835435.1">
    <property type="nucleotide sequence ID" value="NZ_CAWPPI010000092.1"/>
</dbReference>
<keyword evidence="1" id="KW-0472">Membrane</keyword>
<feature type="transmembrane region" description="Helical" evidence="1">
    <location>
        <begin position="269"/>
        <end position="288"/>
    </location>
</feature>
<keyword evidence="3" id="KW-1185">Reference proteome</keyword>
<evidence type="ECO:0000313" key="2">
    <source>
        <dbReference type="EMBL" id="MBD2776368.1"/>
    </source>
</evidence>
<evidence type="ECO:0000256" key="1">
    <source>
        <dbReference type="SAM" id="Phobius"/>
    </source>
</evidence>
<evidence type="ECO:0000313" key="3">
    <source>
        <dbReference type="Proteomes" id="UP000629098"/>
    </source>
</evidence>
<dbReference type="AlphaFoldDB" id="A0A8J6XZV1"/>
<name>A0A8J6XZV1_9CYAN</name>
<accession>A0A8J6XZV1</accession>
<comment type="caution">
    <text evidence="2">The sequence shown here is derived from an EMBL/GenBank/DDBJ whole genome shotgun (WGS) entry which is preliminary data.</text>
</comment>
<sequence>MEIQQLRQSVKLKWVSYYDQNRAWLVKMRIWGTYDDIRRPSSGFILATVSVLEPDINEIFPFILELNNNPDQIVAALGLNFNPEEHLHLIEPLDTVTNQSPTESQLETFHSDKLASGITPIDEPVSIAVAYAENKSFVSPMAVGTAFENKPLVPLAVYNDHNTPVVTAIATPIESQPITSVSVTKEVDNGIAKLHQKDTTHTHLPPVNKVRSLANWVDDFCQGVGSERENFTPFWRRQDTQDTRNQLPGEVLEIEQSSAQHIREKFKQYVYLSLLFSFICYLLTRIHVYS</sequence>
<organism evidence="2 3">
    <name type="scientific">Iningainema tapete BLCC-T55</name>
    <dbReference type="NCBI Taxonomy" id="2748662"/>
    <lineage>
        <taxon>Bacteria</taxon>
        <taxon>Bacillati</taxon>
        <taxon>Cyanobacteriota</taxon>
        <taxon>Cyanophyceae</taxon>
        <taxon>Nostocales</taxon>
        <taxon>Scytonemataceae</taxon>
        <taxon>Iningainema tapete</taxon>
    </lineage>
</organism>
<gene>
    <name evidence="2" type="ORF">ICL16_31005</name>
</gene>
<dbReference type="EMBL" id="JACXAE010000092">
    <property type="protein sequence ID" value="MBD2776368.1"/>
    <property type="molecule type" value="Genomic_DNA"/>
</dbReference>
<reference evidence="2" key="1">
    <citation type="submission" date="2020-09" db="EMBL/GenBank/DDBJ databases">
        <title>Iningainema tapete sp. nov. (Scytonemataceae, Cyanobacteria) from greenhouses in central Florida (USA) produces two types of nodularin with biosynthetic potential for microcystin-LR and anabaenopeptins.</title>
        <authorList>
            <person name="Berthold D.E."/>
            <person name="Lefler F.W."/>
            <person name="Huang I.-S."/>
            <person name="Abdulla H."/>
            <person name="Zimba P.V."/>
            <person name="Laughinghouse H.D. IV."/>
        </authorList>
    </citation>
    <scope>NUCLEOTIDE SEQUENCE</scope>
    <source>
        <strain evidence="2">BLCCT55</strain>
    </source>
</reference>
<protein>
    <submittedName>
        <fullName evidence="2">Uncharacterized protein</fullName>
    </submittedName>
</protein>
<dbReference type="Proteomes" id="UP000629098">
    <property type="component" value="Unassembled WGS sequence"/>
</dbReference>
<dbReference type="Pfam" id="PF17265">
    <property type="entry name" value="DUF5331"/>
    <property type="match status" value="1"/>
</dbReference>
<proteinExistence type="predicted"/>